<feature type="domain" description="MurNAc-LAA" evidence="3">
    <location>
        <begin position="244"/>
        <end position="356"/>
    </location>
</feature>
<organism evidence="4 5">
    <name type="scientific">Prochlorococcus marinus (strain MIT 9211)</name>
    <dbReference type="NCBI Taxonomy" id="93059"/>
    <lineage>
        <taxon>Bacteria</taxon>
        <taxon>Bacillati</taxon>
        <taxon>Cyanobacteriota</taxon>
        <taxon>Cyanophyceae</taxon>
        <taxon>Synechococcales</taxon>
        <taxon>Prochlorococcaceae</taxon>
        <taxon>Prochlorococcus</taxon>
    </lineage>
</organism>
<dbReference type="Gene3D" id="3.40.630.40">
    <property type="entry name" value="Zn-dependent exopeptidases"/>
    <property type="match status" value="1"/>
</dbReference>
<protein>
    <submittedName>
        <fullName evidence="4">Cell wall hydrolase/autolysin</fullName>
        <ecNumber evidence="4">3.5.1.28</ecNumber>
    </submittedName>
</protein>
<evidence type="ECO:0000313" key="5">
    <source>
        <dbReference type="Proteomes" id="UP000000788"/>
    </source>
</evidence>
<dbReference type="EMBL" id="CP000878">
    <property type="protein sequence ID" value="ABX08964.1"/>
    <property type="molecule type" value="Genomic_DNA"/>
</dbReference>
<dbReference type="InterPro" id="IPR050695">
    <property type="entry name" value="N-acetylmuramoyl_amidase_3"/>
</dbReference>
<dbReference type="Pfam" id="PF11741">
    <property type="entry name" value="AMIN"/>
    <property type="match status" value="1"/>
</dbReference>
<evidence type="ECO:0000256" key="1">
    <source>
        <dbReference type="ARBA" id="ARBA00022801"/>
    </source>
</evidence>
<dbReference type="EC" id="3.5.1.28" evidence="4"/>
<dbReference type="HOGENOM" id="CLU_014322_2_0_3"/>
<dbReference type="eggNOG" id="COG0860">
    <property type="taxonomic scope" value="Bacteria"/>
</dbReference>
<sequence length="362" mass="40203">MNLQYSKPLNFLVFTGVFVSSIFLSLPSNAASALAAWLIRDEGVLLFRTSKNAKLKAFFQSSSNGRGERVWVDFPGELLRPRTLLGSGPIKEIRLGKPMDGITRFVVEFNPYVDLNPYQLRLKGIAPDKWEMRLPGLPTRGLKNIGEGSIHRTAVNEPRKYPANSSYKNIHFSNLPTVPKNRFLVVIDPGHGGPDSGAIGIGGLRESEVVLEVSHHVASFLTKRGVKVVLTRKRDIDLDLPPRVNMANRLRADAFVSIHANASRGFKKHINGLETYYFSGSRGFSLAKNIQNEILKAAPRSPDRGVRKGRFFVIRRTNMPAALVEIGFVTGRADSQSLSQADHRKKVAFAISKGILNYLKED</sequence>
<dbReference type="InterPro" id="IPR021731">
    <property type="entry name" value="AMIN_dom"/>
</dbReference>
<dbReference type="KEGG" id="pmj:P9211_10331"/>
<name>A9BAV2_PROM4</name>
<evidence type="ECO:0000313" key="4">
    <source>
        <dbReference type="EMBL" id="ABX08964.1"/>
    </source>
</evidence>
<dbReference type="SUPFAM" id="SSF53187">
    <property type="entry name" value="Zn-dependent exopeptidases"/>
    <property type="match status" value="1"/>
</dbReference>
<dbReference type="PANTHER" id="PTHR30404">
    <property type="entry name" value="N-ACETYLMURAMOYL-L-ALANINE AMIDASE"/>
    <property type="match status" value="1"/>
</dbReference>
<proteinExistence type="predicted"/>
<gene>
    <name evidence="4" type="primary">amiC</name>
    <name evidence="4" type="ordered locus">P9211_10331</name>
</gene>
<dbReference type="InterPro" id="IPR002508">
    <property type="entry name" value="MurNAc-LAA_cat"/>
</dbReference>
<dbReference type="Proteomes" id="UP000000788">
    <property type="component" value="Chromosome"/>
</dbReference>
<dbReference type="RefSeq" id="WP_012195585.1">
    <property type="nucleotide sequence ID" value="NC_009976.1"/>
</dbReference>
<feature type="chain" id="PRO_5002732660" evidence="2">
    <location>
        <begin position="31"/>
        <end position="362"/>
    </location>
</feature>
<keyword evidence="5" id="KW-1185">Reference proteome</keyword>
<dbReference type="SMART" id="SM00646">
    <property type="entry name" value="Ami_3"/>
    <property type="match status" value="1"/>
</dbReference>
<dbReference type="GO" id="GO:0008745">
    <property type="term" value="F:N-acetylmuramoyl-L-alanine amidase activity"/>
    <property type="evidence" value="ECO:0007669"/>
    <property type="project" value="UniProtKB-EC"/>
</dbReference>
<dbReference type="PANTHER" id="PTHR30404:SF0">
    <property type="entry name" value="N-ACETYLMURAMOYL-L-ALANINE AMIDASE AMIC"/>
    <property type="match status" value="1"/>
</dbReference>
<dbReference type="Gene3D" id="2.60.40.3500">
    <property type="match status" value="1"/>
</dbReference>
<keyword evidence="2" id="KW-0732">Signal</keyword>
<dbReference type="GO" id="GO:0030288">
    <property type="term" value="C:outer membrane-bounded periplasmic space"/>
    <property type="evidence" value="ECO:0007669"/>
    <property type="project" value="TreeGrafter"/>
</dbReference>
<feature type="signal peptide" evidence="2">
    <location>
        <begin position="1"/>
        <end position="30"/>
    </location>
</feature>
<dbReference type="STRING" id="93059.P9211_10331"/>
<dbReference type="CDD" id="cd02696">
    <property type="entry name" value="MurNAc-LAA"/>
    <property type="match status" value="1"/>
</dbReference>
<dbReference type="OrthoDB" id="9806267at2"/>
<evidence type="ECO:0000259" key="3">
    <source>
        <dbReference type="SMART" id="SM00646"/>
    </source>
</evidence>
<accession>A9BAV2</accession>
<dbReference type="Pfam" id="PF01520">
    <property type="entry name" value="Amidase_3"/>
    <property type="match status" value="1"/>
</dbReference>
<dbReference type="AlphaFoldDB" id="A9BAV2"/>
<reference evidence="4 5" key="1">
    <citation type="journal article" date="2007" name="PLoS Genet.">
        <title>Patterns and implications of gene gain and loss in the evolution of Prochlorococcus.</title>
        <authorList>
            <person name="Kettler G.C."/>
            <person name="Martiny A.C."/>
            <person name="Huang K."/>
            <person name="Zucker J."/>
            <person name="Coleman M.L."/>
            <person name="Rodrigue S."/>
            <person name="Chen F."/>
            <person name="Lapidus A."/>
            <person name="Ferriera S."/>
            <person name="Johnson J."/>
            <person name="Steglich C."/>
            <person name="Church G.M."/>
            <person name="Richardson P."/>
            <person name="Chisholm S.W."/>
        </authorList>
    </citation>
    <scope>NUCLEOTIDE SEQUENCE [LARGE SCALE GENOMIC DNA]</scope>
    <source>
        <strain evidence="5">MIT 9211</strain>
    </source>
</reference>
<dbReference type="GO" id="GO:0009253">
    <property type="term" value="P:peptidoglycan catabolic process"/>
    <property type="evidence" value="ECO:0007669"/>
    <property type="project" value="InterPro"/>
</dbReference>
<keyword evidence="1 4" id="KW-0378">Hydrolase</keyword>
<evidence type="ECO:0000256" key="2">
    <source>
        <dbReference type="SAM" id="SignalP"/>
    </source>
</evidence>